<feature type="signal peptide" evidence="3">
    <location>
        <begin position="1"/>
        <end position="24"/>
    </location>
</feature>
<keyword evidence="3" id="KW-0732">Signal</keyword>
<dbReference type="GO" id="GO:0016798">
    <property type="term" value="F:hydrolase activity, acting on glycosyl bonds"/>
    <property type="evidence" value="ECO:0007669"/>
    <property type="project" value="UniProtKB-KW"/>
</dbReference>
<dbReference type="SUPFAM" id="SSF54106">
    <property type="entry name" value="LysM domain"/>
    <property type="match status" value="2"/>
</dbReference>
<dbReference type="InterPro" id="IPR041704">
    <property type="entry name" value="CFLE_GH18"/>
</dbReference>
<dbReference type="PANTHER" id="PTHR46066">
    <property type="entry name" value="CHITINASE DOMAIN-CONTAINING PROTEIN 1 FAMILY MEMBER"/>
    <property type="match status" value="1"/>
</dbReference>
<dbReference type="InterPro" id="IPR036779">
    <property type="entry name" value="LysM_dom_sf"/>
</dbReference>
<feature type="domain" description="LysM" evidence="4">
    <location>
        <begin position="73"/>
        <end position="116"/>
    </location>
</feature>
<dbReference type="CDD" id="cd00118">
    <property type="entry name" value="LysM"/>
    <property type="match status" value="2"/>
</dbReference>
<dbReference type="InterPro" id="IPR018392">
    <property type="entry name" value="LysM"/>
</dbReference>
<keyword evidence="2" id="KW-0326">Glycosidase</keyword>
<keyword evidence="7" id="KW-1185">Reference proteome</keyword>
<evidence type="ECO:0000313" key="7">
    <source>
        <dbReference type="Proteomes" id="UP000265692"/>
    </source>
</evidence>
<reference evidence="6 7" key="1">
    <citation type="submission" date="2018-08" db="EMBL/GenBank/DDBJ databases">
        <title>Lysinibacillus sp. YLB-03 draft genome sequence.</title>
        <authorList>
            <person name="Yu L."/>
        </authorList>
    </citation>
    <scope>NUCLEOTIDE SEQUENCE [LARGE SCALE GENOMIC DNA]</scope>
    <source>
        <strain evidence="6 7">YLB-03</strain>
    </source>
</reference>
<evidence type="ECO:0000259" key="5">
    <source>
        <dbReference type="PROSITE" id="PS51910"/>
    </source>
</evidence>
<keyword evidence="1" id="KW-0378">Hydrolase</keyword>
<dbReference type="InterPro" id="IPR017853">
    <property type="entry name" value="GH"/>
</dbReference>
<name>A0A396SB92_9BACL</name>
<accession>A0A396SB92</accession>
<evidence type="ECO:0000259" key="4">
    <source>
        <dbReference type="PROSITE" id="PS51782"/>
    </source>
</evidence>
<evidence type="ECO:0000313" key="6">
    <source>
        <dbReference type="EMBL" id="RHW36743.1"/>
    </source>
</evidence>
<dbReference type="RefSeq" id="WP_118876267.1">
    <property type="nucleotide sequence ID" value="NZ_QWEI01000004.1"/>
</dbReference>
<feature type="domain" description="LysM" evidence="4">
    <location>
        <begin position="26"/>
        <end position="70"/>
    </location>
</feature>
<dbReference type="AlphaFoldDB" id="A0A396SB92"/>
<dbReference type="GO" id="GO:0008061">
    <property type="term" value="F:chitin binding"/>
    <property type="evidence" value="ECO:0007669"/>
    <property type="project" value="InterPro"/>
</dbReference>
<dbReference type="Pfam" id="PF01476">
    <property type="entry name" value="LysM"/>
    <property type="match status" value="2"/>
</dbReference>
<dbReference type="PANTHER" id="PTHR46066:SF2">
    <property type="entry name" value="CHITINASE DOMAIN-CONTAINING PROTEIN 1"/>
    <property type="match status" value="1"/>
</dbReference>
<dbReference type="Pfam" id="PF00704">
    <property type="entry name" value="Glyco_hydro_18"/>
    <property type="match status" value="1"/>
</dbReference>
<evidence type="ECO:0000256" key="2">
    <source>
        <dbReference type="ARBA" id="ARBA00023295"/>
    </source>
</evidence>
<feature type="chain" id="PRO_5017437300" evidence="3">
    <location>
        <begin position="25"/>
        <end position="442"/>
    </location>
</feature>
<comment type="caution">
    <text evidence="6">The sequence shown here is derived from an EMBL/GenBank/DDBJ whole genome shotgun (WGS) entry which is preliminary data.</text>
</comment>
<dbReference type="InterPro" id="IPR011583">
    <property type="entry name" value="Chitinase_II/V-like_cat"/>
</dbReference>
<dbReference type="PROSITE" id="PS51910">
    <property type="entry name" value="GH18_2"/>
    <property type="match status" value="1"/>
</dbReference>
<dbReference type="Proteomes" id="UP000265692">
    <property type="component" value="Unassembled WGS sequence"/>
</dbReference>
<evidence type="ECO:0000256" key="3">
    <source>
        <dbReference type="SAM" id="SignalP"/>
    </source>
</evidence>
<dbReference type="GO" id="GO:0070492">
    <property type="term" value="F:oligosaccharide binding"/>
    <property type="evidence" value="ECO:0007669"/>
    <property type="project" value="TreeGrafter"/>
</dbReference>
<evidence type="ECO:0000256" key="1">
    <source>
        <dbReference type="ARBA" id="ARBA00022801"/>
    </source>
</evidence>
<gene>
    <name evidence="6" type="ORF">D1B33_10145</name>
</gene>
<dbReference type="Gene3D" id="3.10.350.10">
    <property type="entry name" value="LysM domain"/>
    <property type="match status" value="2"/>
</dbReference>
<dbReference type="SUPFAM" id="SSF51445">
    <property type="entry name" value="(Trans)glycosidases"/>
    <property type="match status" value="1"/>
</dbReference>
<dbReference type="PROSITE" id="PS51782">
    <property type="entry name" value="LYSM"/>
    <property type="match status" value="2"/>
</dbReference>
<proteinExistence type="predicted"/>
<dbReference type="GO" id="GO:0005975">
    <property type="term" value="P:carbohydrate metabolic process"/>
    <property type="evidence" value="ECO:0007669"/>
    <property type="project" value="InterPro"/>
</dbReference>
<dbReference type="InterPro" id="IPR029070">
    <property type="entry name" value="Chitinase_insertion_sf"/>
</dbReference>
<dbReference type="GO" id="GO:0012505">
    <property type="term" value="C:endomembrane system"/>
    <property type="evidence" value="ECO:0007669"/>
    <property type="project" value="TreeGrafter"/>
</dbReference>
<sequence>MRTKLSILLLFCLVVLAIPFTANAQVIHKVNAGDSLTKISKQYGISIDDIAKLNGLTVNSHLVLGQALLIPTDNYVVQPMDSIWKIARHHAISEETLMNKNNITSSQIIPGQKLVIPRLPKAPLWIGSYLIPKDKEKNNWMLDNYKNTLSGVFVFEYRPDANGNIILVEENEAHLLAWRKQLVPYATLTNITEKGFDPDLTHEILNNASIRKKLISNIYALLDSHDYKGIVVDFESIKNEDRDSLNLFAKELAAKLHPVGMELMMAVPPKEGDRIPDYSAAYDYETLGKYVDRLFLMTYNWHWPGGPSGPIAPINKIRDTLDYAVSVVPRSKLMLGIPQYAYDWTINGEDKDAKSYSIQHAIKLYTKTESEIHFDEKAATPWFRYVDEQGDPHEVWFEDSRSLLAKMRLIHEYELAGMGCWHLGITMPQTEELILAEFNILK</sequence>
<feature type="domain" description="GH18" evidence="5">
    <location>
        <begin position="124"/>
        <end position="442"/>
    </location>
</feature>
<dbReference type="EMBL" id="QWEI01000004">
    <property type="protein sequence ID" value="RHW36743.1"/>
    <property type="molecule type" value="Genomic_DNA"/>
</dbReference>
<dbReference type="SMART" id="SM00257">
    <property type="entry name" value="LysM"/>
    <property type="match status" value="2"/>
</dbReference>
<dbReference type="CDD" id="cd02874">
    <property type="entry name" value="GH18_CFLE_spore_hydrolase"/>
    <property type="match status" value="1"/>
</dbReference>
<dbReference type="Gene3D" id="3.20.20.80">
    <property type="entry name" value="Glycosidases"/>
    <property type="match status" value="1"/>
</dbReference>
<organism evidence="6 7">
    <name type="scientific">Ureibacillus yapensis</name>
    <dbReference type="NCBI Taxonomy" id="2304605"/>
    <lineage>
        <taxon>Bacteria</taxon>
        <taxon>Bacillati</taxon>
        <taxon>Bacillota</taxon>
        <taxon>Bacilli</taxon>
        <taxon>Bacillales</taxon>
        <taxon>Caryophanaceae</taxon>
        <taxon>Ureibacillus</taxon>
    </lineage>
</organism>
<dbReference type="Gene3D" id="3.10.50.10">
    <property type="match status" value="1"/>
</dbReference>
<dbReference type="OrthoDB" id="9769314at2"/>
<protein>
    <submittedName>
        <fullName evidence="6">LysM peptidoglycan-binding domain-containing protein</fullName>
    </submittedName>
</protein>
<dbReference type="SMART" id="SM00636">
    <property type="entry name" value="Glyco_18"/>
    <property type="match status" value="1"/>
</dbReference>
<dbReference type="InterPro" id="IPR001223">
    <property type="entry name" value="Glyco_hydro18_cat"/>
</dbReference>